<dbReference type="Pfam" id="PF07058">
    <property type="entry name" value="MAP70"/>
    <property type="match status" value="3"/>
</dbReference>
<reference evidence="8 9" key="1">
    <citation type="journal article" date="2023" name="G3 (Bethesda)">
        <title>A chromosome-length genome assembly and annotation of blackberry (Rubus argutus, cv. 'Hillquist').</title>
        <authorList>
            <person name="Bruna T."/>
            <person name="Aryal R."/>
            <person name="Dudchenko O."/>
            <person name="Sargent D.J."/>
            <person name="Mead D."/>
            <person name="Buti M."/>
            <person name="Cavallini A."/>
            <person name="Hytonen T."/>
            <person name="Andres J."/>
            <person name="Pham M."/>
            <person name="Weisz D."/>
            <person name="Mascagni F."/>
            <person name="Usai G."/>
            <person name="Natali L."/>
            <person name="Bassil N."/>
            <person name="Fernandez G.E."/>
            <person name="Lomsadze A."/>
            <person name="Armour M."/>
            <person name="Olukolu B."/>
            <person name="Poorten T."/>
            <person name="Britton C."/>
            <person name="Davik J."/>
            <person name="Ashrafi H."/>
            <person name="Aiden E.L."/>
            <person name="Borodovsky M."/>
            <person name="Worthington M."/>
        </authorList>
    </citation>
    <scope>NUCLEOTIDE SEQUENCE [LARGE SCALE GENOMIC DNA]</scope>
    <source>
        <strain evidence="8">PI 553951</strain>
    </source>
</reference>
<feature type="compositionally biased region" description="Basic residues" evidence="7">
    <location>
        <begin position="371"/>
        <end position="388"/>
    </location>
</feature>
<evidence type="ECO:0000313" key="8">
    <source>
        <dbReference type="EMBL" id="KAK9936448.1"/>
    </source>
</evidence>
<dbReference type="GO" id="GO:0005874">
    <property type="term" value="C:microtubule"/>
    <property type="evidence" value="ECO:0007669"/>
    <property type="project" value="UniProtKB-KW"/>
</dbReference>
<keyword evidence="4" id="KW-0493">Microtubule</keyword>
<dbReference type="InterPro" id="IPR009768">
    <property type="entry name" value="MAP70"/>
</dbReference>
<evidence type="ECO:0000256" key="2">
    <source>
        <dbReference type="ARBA" id="ARBA00008825"/>
    </source>
</evidence>
<dbReference type="Proteomes" id="UP001457282">
    <property type="component" value="Unassembled WGS sequence"/>
</dbReference>
<organism evidence="8 9">
    <name type="scientific">Rubus argutus</name>
    <name type="common">Southern blackberry</name>
    <dbReference type="NCBI Taxonomy" id="59490"/>
    <lineage>
        <taxon>Eukaryota</taxon>
        <taxon>Viridiplantae</taxon>
        <taxon>Streptophyta</taxon>
        <taxon>Embryophyta</taxon>
        <taxon>Tracheophyta</taxon>
        <taxon>Spermatophyta</taxon>
        <taxon>Magnoliopsida</taxon>
        <taxon>eudicotyledons</taxon>
        <taxon>Gunneridae</taxon>
        <taxon>Pentapetalae</taxon>
        <taxon>rosids</taxon>
        <taxon>fabids</taxon>
        <taxon>Rosales</taxon>
        <taxon>Rosaceae</taxon>
        <taxon>Rosoideae</taxon>
        <taxon>Rosoideae incertae sedis</taxon>
        <taxon>Rubus</taxon>
    </lineage>
</organism>
<evidence type="ECO:0000256" key="6">
    <source>
        <dbReference type="ARBA" id="ARBA00023212"/>
    </source>
</evidence>
<dbReference type="PANTHER" id="PTHR31246:SF17">
    <property type="entry name" value="MICROTUBULE-ASSOCIATED PROTEIN 70-2"/>
    <property type="match status" value="1"/>
</dbReference>
<keyword evidence="5" id="KW-0175">Coiled coil</keyword>
<accession>A0AAW1XKP5</accession>
<dbReference type="PANTHER" id="PTHR31246">
    <property type="entry name" value="MICROTUBULE-ASSOCIATED PROTEIN 70-2"/>
    <property type="match status" value="1"/>
</dbReference>
<feature type="region of interest" description="Disordered" evidence="7">
    <location>
        <begin position="296"/>
        <end position="326"/>
    </location>
</feature>
<feature type="region of interest" description="Disordered" evidence="7">
    <location>
        <begin position="371"/>
        <end position="421"/>
    </location>
</feature>
<evidence type="ECO:0000256" key="3">
    <source>
        <dbReference type="ARBA" id="ARBA00022490"/>
    </source>
</evidence>
<evidence type="ECO:0000256" key="1">
    <source>
        <dbReference type="ARBA" id="ARBA00004245"/>
    </source>
</evidence>
<dbReference type="GO" id="GO:0007010">
    <property type="term" value="P:cytoskeleton organization"/>
    <property type="evidence" value="ECO:0007669"/>
    <property type="project" value="InterPro"/>
</dbReference>
<name>A0AAW1XKP5_RUBAR</name>
<comment type="subcellular location">
    <subcellularLocation>
        <location evidence="1">Cytoplasm</location>
        <location evidence="1">Cytoskeleton</location>
    </subcellularLocation>
</comment>
<keyword evidence="9" id="KW-1185">Reference proteome</keyword>
<dbReference type="EMBL" id="JBEDUW010000003">
    <property type="protein sequence ID" value="KAK9936448.1"/>
    <property type="molecule type" value="Genomic_DNA"/>
</dbReference>
<dbReference type="AlphaFoldDB" id="A0AAW1XKP5"/>
<comment type="similarity">
    <text evidence="2">Belongs to the MAP70 family.</text>
</comment>
<keyword evidence="3" id="KW-0963">Cytoplasm</keyword>
<evidence type="ECO:0000313" key="9">
    <source>
        <dbReference type="Proteomes" id="UP001457282"/>
    </source>
</evidence>
<dbReference type="GO" id="GO:0008017">
    <property type="term" value="F:microtubule binding"/>
    <property type="evidence" value="ECO:0007669"/>
    <property type="project" value="InterPro"/>
</dbReference>
<feature type="compositionally biased region" description="Basic and acidic residues" evidence="7">
    <location>
        <begin position="296"/>
        <end position="312"/>
    </location>
</feature>
<feature type="compositionally biased region" description="Basic residues" evidence="7">
    <location>
        <begin position="396"/>
        <end position="410"/>
    </location>
</feature>
<protein>
    <submittedName>
        <fullName evidence="8">Uncharacterized protein</fullName>
    </submittedName>
</protein>
<keyword evidence="6" id="KW-0206">Cytoskeleton</keyword>
<evidence type="ECO:0000256" key="7">
    <source>
        <dbReference type="SAM" id="MobiDB-lite"/>
    </source>
</evidence>
<comment type="caution">
    <text evidence="8">The sequence shown here is derived from an EMBL/GenBank/DDBJ whole genome shotgun (WGS) entry which is preliminary data.</text>
</comment>
<evidence type="ECO:0000256" key="4">
    <source>
        <dbReference type="ARBA" id="ARBA00022701"/>
    </source>
</evidence>
<proteinExistence type="inferred from homology"/>
<evidence type="ECO:0000256" key="5">
    <source>
        <dbReference type="ARBA" id="ARBA00023054"/>
    </source>
</evidence>
<sequence>MCAGGDSESLKSCTCEELDLGNEEAGATSLWLSLAEARLSEGWARRWIMIGCWNGLLVLLWETHSWMYCVSRISLPRLDHPAHAPEVYPFGYNRIHFGPSSSNSNPLQNLEIKNKNDETIAAQCTAEANPQRVHAAQMYDDVPPIEANLGPLEAEFKLPLNETNAPIGAQFTALANSESVNATQKDYDVPPIEANLAPLEAEFKLPPKEILDDKTKAPIPAQFSEFTAQANSERVHAAQRDDDVPPIEANLAPLKAESQLPRKEGEMQQPPDRVKVFLNGASPNVSVNQYCEGAKDGEAEHSRKGNSDDKSNEFSTVGTEDNVPGVSNDLLQKEVVVLRISGHEKDQRLRIKTTLLRLRICFLLSWKTKRLRRSKKKKSKRRKPKRSKLSMVMREGRRKKRRRKERHRQLKRVDLIPNGHR</sequence>
<gene>
    <name evidence="8" type="ORF">M0R45_013291</name>
</gene>